<feature type="transmembrane region" description="Helical" evidence="2">
    <location>
        <begin position="85"/>
        <end position="109"/>
    </location>
</feature>
<feature type="transmembrane region" description="Helical" evidence="2">
    <location>
        <begin position="34"/>
        <end position="54"/>
    </location>
</feature>
<dbReference type="EMBL" id="LR899815">
    <property type="protein sequence ID" value="CAD7242647.1"/>
    <property type="molecule type" value="Genomic_DNA"/>
</dbReference>
<proteinExistence type="predicted"/>
<evidence type="ECO:0000313" key="4">
    <source>
        <dbReference type="Proteomes" id="UP000677054"/>
    </source>
</evidence>
<dbReference type="GO" id="GO:0016020">
    <property type="term" value="C:membrane"/>
    <property type="evidence" value="ECO:0007669"/>
    <property type="project" value="TreeGrafter"/>
</dbReference>
<evidence type="ECO:0000313" key="3">
    <source>
        <dbReference type="EMBL" id="CAD7242647.1"/>
    </source>
</evidence>
<dbReference type="OrthoDB" id="6510177at2759"/>
<protein>
    <submittedName>
        <fullName evidence="3">Uncharacterized protein</fullName>
    </submittedName>
</protein>
<dbReference type="SUPFAM" id="SSF82866">
    <property type="entry name" value="Multidrug efflux transporter AcrB transmembrane domain"/>
    <property type="match status" value="1"/>
</dbReference>
<dbReference type="Gene3D" id="1.20.1640.10">
    <property type="entry name" value="Multidrug efflux transporter AcrB transmembrane domain"/>
    <property type="match status" value="1"/>
</dbReference>
<feature type="transmembrane region" description="Helical" evidence="2">
    <location>
        <begin position="12"/>
        <end position="27"/>
    </location>
</feature>
<gene>
    <name evidence="3" type="ORF">DSTB1V02_LOCUS2603</name>
</gene>
<dbReference type="PANTHER" id="PTHR10796">
    <property type="entry name" value="PATCHED-RELATED"/>
    <property type="match status" value="1"/>
</dbReference>
<dbReference type="PANTHER" id="PTHR10796:SF130">
    <property type="entry name" value="PATCHED DOMAIN-CONTAINING PROTEIN 3-LIKE PROTEIN"/>
    <property type="match status" value="1"/>
</dbReference>
<reference evidence="3" key="1">
    <citation type="submission" date="2020-11" db="EMBL/GenBank/DDBJ databases">
        <authorList>
            <person name="Tran Van P."/>
        </authorList>
    </citation>
    <scope>NUCLEOTIDE SEQUENCE</scope>
</reference>
<dbReference type="InterPro" id="IPR051697">
    <property type="entry name" value="Patched_domain-protein"/>
</dbReference>
<keyword evidence="2" id="KW-1133">Transmembrane helix</keyword>
<sequence length="210" mass="23263">MQVISEELIKNLGLTLVGVFVVVLVMVGDLRVSLWVFTCILFTLVGIAGGLRFVGFTVEIMTSILMILSVGLAVDYSVHIAHKFMVIWLSVIYGLYHGLFYLPVMLSWFGPDPFVDVMPSMSASPSTDLLDMELEGVEGSKLPVVTAPHYSTFMWKVHWNKNRGEYPMTNGTGHPQREGAGGHESSPMVGRREGCEVSSYRKRRASLACM</sequence>
<organism evidence="3">
    <name type="scientific">Darwinula stevensoni</name>
    <dbReference type="NCBI Taxonomy" id="69355"/>
    <lineage>
        <taxon>Eukaryota</taxon>
        <taxon>Metazoa</taxon>
        <taxon>Ecdysozoa</taxon>
        <taxon>Arthropoda</taxon>
        <taxon>Crustacea</taxon>
        <taxon>Oligostraca</taxon>
        <taxon>Ostracoda</taxon>
        <taxon>Podocopa</taxon>
        <taxon>Podocopida</taxon>
        <taxon>Darwinulocopina</taxon>
        <taxon>Darwinuloidea</taxon>
        <taxon>Darwinulidae</taxon>
        <taxon>Darwinula</taxon>
    </lineage>
</organism>
<keyword evidence="2" id="KW-0812">Transmembrane</keyword>
<dbReference type="EMBL" id="CAJPEV010000298">
    <property type="protein sequence ID" value="CAG0883649.1"/>
    <property type="molecule type" value="Genomic_DNA"/>
</dbReference>
<dbReference type="Proteomes" id="UP000677054">
    <property type="component" value="Unassembled WGS sequence"/>
</dbReference>
<evidence type="ECO:0000256" key="2">
    <source>
        <dbReference type="SAM" id="Phobius"/>
    </source>
</evidence>
<dbReference type="AlphaFoldDB" id="A0A7R8X7R2"/>
<evidence type="ECO:0000256" key="1">
    <source>
        <dbReference type="SAM" id="MobiDB-lite"/>
    </source>
</evidence>
<name>A0A7R8X7R2_9CRUS</name>
<accession>A0A7R8X7R2</accession>
<keyword evidence="4" id="KW-1185">Reference proteome</keyword>
<feature type="region of interest" description="Disordered" evidence="1">
    <location>
        <begin position="166"/>
        <end position="195"/>
    </location>
</feature>
<keyword evidence="2" id="KW-0472">Membrane</keyword>